<feature type="transmembrane region" description="Helical" evidence="2">
    <location>
        <begin position="130"/>
        <end position="153"/>
    </location>
</feature>
<dbReference type="EMBL" id="RJKE01000001">
    <property type="protein sequence ID" value="ROO91328.1"/>
    <property type="molecule type" value="Genomic_DNA"/>
</dbReference>
<feature type="compositionally biased region" description="Acidic residues" evidence="1">
    <location>
        <begin position="194"/>
        <end position="211"/>
    </location>
</feature>
<dbReference type="Proteomes" id="UP000272400">
    <property type="component" value="Unassembled WGS sequence"/>
</dbReference>
<feature type="region of interest" description="Disordered" evidence="1">
    <location>
        <begin position="194"/>
        <end position="219"/>
    </location>
</feature>
<evidence type="ECO:0000313" key="4">
    <source>
        <dbReference type="Proteomes" id="UP000272400"/>
    </source>
</evidence>
<organism evidence="3 4">
    <name type="scientific">Actinocorallia herbida</name>
    <dbReference type="NCBI Taxonomy" id="58109"/>
    <lineage>
        <taxon>Bacteria</taxon>
        <taxon>Bacillati</taxon>
        <taxon>Actinomycetota</taxon>
        <taxon>Actinomycetes</taxon>
        <taxon>Streptosporangiales</taxon>
        <taxon>Thermomonosporaceae</taxon>
        <taxon>Actinocorallia</taxon>
    </lineage>
</organism>
<reference evidence="3 4" key="1">
    <citation type="submission" date="2018-11" db="EMBL/GenBank/DDBJ databases">
        <title>Sequencing the genomes of 1000 actinobacteria strains.</title>
        <authorList>
            <person name="Klenk H.-P."/>
        </authorList>
    </citation>
    <scope>NUCLEOTIDE SEQUENCE [LARGE SCALE GENOMIC DNA]</scope>
    <source>
        <strain evidence="3 4">DSM 44254</strain>
    </source>
</reference>
<dbReference type="OrthoDB" id="3539325at2"/>
<evidence type="ECO:0000313" key="3">
    <source>
        <dbReference type="EMBL" id="ROO91328.1"/>
    </source>
</evidence>
<comment type="caution">
    <text evidence="3">The sequence shown here is derived from an EMBL/GenBank/DDBJ whole genome shotgun (WGS) entry which is preliminary data.</text>
</comment>
<feature type="transmembrane region" description="Helical" evidence="2">
    <location>
        <begin position="165"/>
        <end position="185"/>
    </location>
</feature>
<proteinExistence type="predicted"/>
<dbReference type="AlphaFoldDB" id="A0A3N1DDS5"/>
<keyword evidence="2" id="KW-0472">Membrane</keyword>
<accession>A0A3N1DDS5</accession>
<evidence type="ECO:0000256" key="2">
    <source>
        <dbReference type="SAM" id="Phobius"/>
    </source>
</evidence>
<feature type="transmembrane region" description="Helical" evidence="2">
    <location>
        <begin position="56"/>
        <end position="79"/>
    </location>
</feature>
<protein>
    <submittedName>
        <fullName evidence="3">Uncharacterized protein</fullName>
    </submittedName>
</protein>
<keyword evidence="4" id="KW-1185">Reference proteome</keyword>
<evidence type="ECO:0000256" key="1">
    <source>
        <dbReference type="SAM" id="MobiDB-lite"/>
    </source>
</evidence>
<keyword evidence="2" id="KW-0812">Transmembrane</keyword>
<gene>
    <name evidence="3" type="ORF">EDD29_9082</name>
</gene>
<sequence length="219" mass="23922">MTHEERQANHDHRGPSWWHEQKAKARLRRAESMRVLDAELDQRMPARYRKRRTRRALAVAGGACLALLWADAAASWVLAPSDTAMIVNFVILGVLLVAGFPLGGALIALTRGMTSRPERELDERERTARLRAFSTAHRCTTVVMAVALVVTMFANEGRDSRIPAAALFLILFALLGTHALLPLVVATWQAPDPLVDEDEDGDGFGDGDGDSPDAPPLPG</sequence>
<name>A0A3N1DDS5_9ACTN</name>
<feature type="transmembrane region" description="Helical" evidence="2">
    <location>
        <begin position="85"/>
        <end position="109"/>
    </location>
</feature>
<dbReference type="RefSeq" id="WP_123670165.1">
    <property type="nucleotide sequence ID" value="NZ_RJKE01000001.1"/>
</dbReference>
<keyword evidence="2" id="KW-1133">Transmembrane helix</keyword>
<feature type="region of interest" description="Disordered" evidence="1">
    <location>
        <begin position="1"/>
        <end position="20"/>
    </location>
</feature>